<dbReference type="Proteomes" id="UP000569329">
    <property type="component" value="Unassembled WGS sequence"/>
</dbReference>
<feature type="non-terminal residue" evidence="2">
    <location>
        <position position="292"/>
    </location>
</feature>
<dbReference type="EMBL" id="JACGWZ010000011">
    <property type="protein sequence ID" value="MBA8827878.1"/>
    <property type="molecule type" value="Genomic_DNA"/>
</dbReference>
<keyword evidence="3" id="KW-1185">Reference proteome</keyword>
<proteinExistence type="predicted"/>
<dbReference type="GO" id="GO:0016539">
    <property type="term" value="P:intein-mediated protein splicing"/>
    <property type="evidence" value="ECO:0007669"/>
    <property type="project" value="InterPro"/>
</dbReference>
<comment type="caution">
    <text evidence="2">The sequence shown here is derived from an EMBL/GenBank/DDBJ whole genome shotgun (WGS) entry which is preliminary data.</text>
</comment>
<dbReference type="InterPro" id="IPR003587">
    <property type="entry name" value="Hint_dom_N"/>
</dbReference>
<reference evidence="2 3" key="1">
    <citation type="submission" date="2020-07" db="EMBL/GenBank/DDBJ databases">
        <title>Sequencing the genomes of 1000 actinobacteria strains.</title>
        <authorList>
            <person name="Klenk H.-P."/>
        </authorList>
    </citation>
    <scope>NUCLEOTIDE SEQUENCE [LARGE SCALE GENOMIC DNA]</scope>
    <source>
        <strain evidence="2 3">DSM 45975</strain>
    </source>
</reference>
<organism evidence="2 3">
    <name type="scientific">Halosaccharopolyspora lacisalsi</name>
    <dbReference type="NCBI Taxonomy" id="1000566"/>
    <lineage>
        <taxon>Bacteria</taxon>
        <taxon>Bacillati</taxon>
        <taxon>Actinomycetota</taxon>
        <taxon>Actinomycetes</taxon>
        <taxon>Pseudonocardiales</taxon>
        <taxon>Pseudonocardiaceae</taxon>
        <taxon>Halosaccharopolyspora</taxon>
    </lineage>
</organism>
<gene>
    <name evidence="2" type="ORF">FHX42_005285</name>
</gene>
<dbReference type="NCBIfam" id="TIGR01445">
    <property type="entry name" value="intein_Nterm"/>
    <property type="match status" value="1"/>
</dbReference>
<dbReference type="AlphaFoldDB" id="A0A839EAK9"/>
<dbReference type="SUPFAM" id="SSF51294">
    <property type="entry name" value="Hedgehog/intein (Hint) domain"/>
    <property type="match status" value="1"/>
</dbReference>
<evidence type="ECO:0000313" key="2">
    <source>
        <dbReference type="EMBL" id="MBA8827878.1"/>
    </source>
</evidence>
<dbReference type="InterPro" id="IPR036844">
    <property type="entry name" value="Hint_dom_sf"/>
</dbReference>
<dbReference type="InterPro" id="IPR006141">
    <property type="entry name" value="Intein_N"/>
</dbReference>
<dbReference type="Gene3D" id="2.170.16.10">
    <property type="entry name" value="Hedgehog/Intein (Hint) domain"/>
    <property type="match status" value="1"/>
</dbReference>
<dbReference type="InterPro" id="IPR027417">
    <property type="entry name" value="P-loop_NTPase"/>
</dbReference>
<name>A0A839EAK9_9PSEU</name>
<dbReference type="PROSITE" id="PS50817">
    <property type="entry name" value="INTEIN_N_TER"/>
    <property type="match status" value="1"/>
</dbReference>
<dbReference type="CDD" id="cd00081">
    <property type="entry name" value="Hint"/>
    <property type="match status" value="1"/>
</dbReference>
<sequence>MTRTAPDPEQLYADQLAAQQALISQVTRSPASLAKALDPTYRIRPHTRVISDAFTGLRDHDAGTGGHDRIMCVTPPQIGKSATASMWAVVWWLIHHPQHRVAISSYAASLAIKRGRDIRDTFDEHGHLFGMGVGTPRSAEDWSLTTGGGVRSVGVGGGLTGHSADCVSGSSEITTPAGKLTVEELCQLPQPPQVLSWSHDAHRAEFRSVEATRVIESRPVLDVITAGGRQLRCTPDHLVYVPERGYVPAGELEFGDQIVSASEPHSASRVGDTVSQARRGARERVYDLQVEG</sequence>
<protein>
    <recommendedName>
        <fullName evidence="1">Hint domain-containing protein</fullName>
    </recommendedName>
</protein>
<dbReference type="SMART" id="SM00306">
    <property type="entry name" value="HintN"/>
    <property type="match status" value="1"/>
</dbReference>
<evidence type="ECO:0000313" key="3">
    <source>
        <dbReference type="Proteomes" id="UP000569329"/>
    </source>
</evidence>
<evidence type="ECO:0000259" key="1">
    <source>
        <dbReference type="SMART" id="SM00306"/>
    </source>
</evidence>
<feature type="domain" description="Hint" evidence="1">
    <location>
        <begin position="164"/>
        <end position="262"/>
    </location>
</feature>
<accession>A0A839EAK9</accession>
<dbReference type="Gene3D" id="3.40.50.300">
    <property type="entry name" value="P-loop containing nucleotide triphosphate hydrolases"/>
    <property type="match status" value="1"/>
</dbReference>